<organism evidence="9 10">
    <name type="scientific">Candidatus Magnetobacterium bavaricum</name>
    <dbReference type="NCBI Taxonomy" id="29290"/>
    <lineage>
        <taxon>Bacteria</taxon>
        <taxon>Pseudomonadati</taxon>
        <taxon>Nitrospirota</taxon>
        <taxon>Thermodesulfovibrionia</taxon>
        <taxon>Thermodesulfovibrionales</taxon>
        <taxon>Candidatus Magnetobacteriaceae</taxon>
        <taxon>Candidatus Magnetobacterium</taxon>
    </lineage>
</organism>
<dbReference type="InterPro" id="IPR036388">
    <property type="entry name" value="WH-like_DNA-bd_sf"/>
</dbReference>
<feature type="domain" description="RNA polymerase sigma factor 70 region 4 type 2" evidence="8">
    <location>
        <begin position="142"/>
        <end position="193"/>
    </location>
</feature>
<evidence type="ECO:0000259" key="8">
    <source>
        <dbReference type="Pfam" id="PF08281"/>
    </source>
</evidence>
<evidence type="ECO:0000256" key="4">
    <source>
        <dbReference type="ARBA" id="ARBA00023125"/>
    </source>
</evidence>
<dbReference type="PATRIC" id="fig|29290.4.peg.5281"/>
<dbReference type="NCBIfam" id="TIGR02937">
    <property type="entry name" value="sigma70-ECF"/>
    <property type="match status" value="1"/>
</dbReference>
<proteinExistence type="inferred from homology"/>
<dbReference type="EMBL" id="LACI01001713">
    <property type="protein sequence ID" value="KJU83798.1"/>
    <property type="molecule type" value="Genomic_DNA"/>
</dbReference>
<dbReference type="PANTHER" id="PTHR43133:SF8">
    <property type="entry name" value="RNA POLYMERASE SIGMA FACTOR HI_1459-RELATED"/>
    <property type="match status" value="1"/>
</dbReference>
<feature type="compositionally biased region" description="Basic and acidic residues" evidence="6">
    <location>
        <begin position="124"/>
        <end position="135"/>
    </location>
</feature>
<reference evidence="9 10" key="1">
    <citation type="submission" date="2015-02" db="EMBL/GenBank/DDBJ databases">
        <title>Single-cell genomics of uncultivated deep-branching MTB reveals a conserved set of magnetosome genes.</title>
        <authorList>
            <person name="Kolinko S."/>
            <person name="Richter M."/>
            <person name="Glockner F.O."/>
            <person name="Brachmann A."/>
            <person name="Schuler D."/>
        </authorList>
    </citation>
    <scope>NUCLEOTIDE SEQUENCE [LARGE SCALE GENOMIC DNA]</scope>
    <source>
        <strain evidence="9">TM-1</strain>
    </source>
</reference>
<dbReference type="GO" id="GO:0016987">
    <property type="term" value="F:sigma factor activity"/>
    <property type="evidence" value="ECO:0007669"/>
    <property type="project" value="UniProtKB-KW"/>
</dbReference>
<keyword evidence="10" id="KW-1185">Reference proteome</keyword>
<dbReference type="InterPro" id="IPR013249">
    <property type="entry name" value="RNA_pol_sigma70_r4_t2"/>
</dbReference>
<accession>A0A0F3GT10</accession>
<feature type="region of interest" description="Disordered" evidence="6">
    <location>
        <begin position="115"/>
        <end position="135"/>
    </location>
</feature>
<evidence type="ECO:0000313" key="10">
    <source>
        <dbReference type="Proteomes" id="UP000033423"/>
    </source>
</evidence>
<dbReference type="Pfam" id="PF04542">
    <property type="entry name" value="Sigma70_r2"/>
    <property type="match status" value="1"/>
</dbReference>
<evidence type="ECO:0000256" key="2">
    <source>
        <dbReference type="ARBA" id="ARBA00023015"/>
    </source>
</evidence>
<evidence type="ECO:0000313" key="9">
    <source>
        <dbReference type="EMBL" id="KJU83798.1"/>
    </source>
</evidence>
<dbReference type="InterPro" id="IPR007627">
    <property type="entry name" value="RNA_pol_sigma70_r2"/>
</dbReference>
<dbReference type="SUPFAM" id="SSF88946">
    <property type="entry name" value="Sigma2 domain of RNA polymerase sigma factors"/>
    <property type="match status" value="1"/>
</dbReference>
<dbReference type="Pfam" id="PF08281">
    <property type="entry name" value="Sigma70_r4_2"/>
    <property type="match status" value="1"/>
</dbReference>
<dbReference type="PANTHER" id="PTHR43133">
    <property type="entry name" value="RNA POLYMERASE ECF-TYPE SIGMA FACTO"/>
    <property type="match status" value="1"/>
</dbReference>
<dbReference type="GO" id="GO:0003677">
    <property type="term" value="F:DNA binding"/>
    <property type="evidence" value="ECO:0007669"/>
    <property type="project" value="UniProtKB-KW"/>
</dbReference>
<dbReference type="InterPro" id="IPR039425">
    <property type="entry name" value="RNA_pol_sigma-70-like"/>
</dbReference>
<dbReference type="InterPro" id="IPR013325">
    <property type="entry name" value="RNA_pol_sigma_r2"/>
</dbReference>
<feature type="domain" description="RNA polymerase sigma-70 region 2" evidence="7">
    <location>
        <begin position="34"/>
        <end position="98"/>
    </location>
</feature>
<keyword evidence="2" id="KW-0805">Transcription regulation</keyword>
<dbReference type="InterPro" id="IPR014284">
    <property type="entry name" value="RNA_pol_sigma-70_dom"/>
</dbReference>
<evidence type="ECO:0000259" key="7">
    <source>
        <dbReference type="Pfam" id="PF04542"/>
    </source>
</evidence>
<keyword evidence="5" id="KW-0804">Transcription</keyword>
<keyword evidence="4" id="KW-0238">DNA-binding</keyword>
<dbReference type="Gene3D" id="1.10.10.10">
    <property type="entry name" value="Winged helix-like DNA-binding domain superfamily/Winged helix DNA-binding domain"/>
    <property type="match status" value="1"/>
</dbReference>
<gene>
    <name evidence="9" type="ORF">MBAV_003993</name>
</gene>
<dbReference type="AlphaFoldDB" id="A0A0F3GT10"/>
<dbReference type="SUPFAM" id="SSF88659">
    <property type="entry name" value="Sigma3 and sigma4 domains of RNA polymerase sigma factors"/>
    <property type="match status" value="1"/>
</dbReference>
<evidence type="ECO:0000256" key="1">
    <source>
        <dbReference type="ARBA" id="ARBA00010641"/>
    </source>
</evidence>
<keyword evidence="3" id="KW-0731">Sigma factor</keyword>
<dbReference type="InterPro" id="IPR013324">
    <property type="entry name" value="RNA_pol_sigma_r3/r4-like"/>
</dbReference>
<comment type="similarity">
    <text evidence="1">Belongs to the sigma-70 factor family. ECF subfamily.</text>
</comment>
<evidence type="ECO:0000256" key="6">
    <source>
        <dbReference type="SAM" id="MobiDB-lite"/>
    </source>
</evidence>
<protein>
    <submittedName>
        <fullName evidence="9">RNA polymerase sigma factor AlgU</fullName>
    </submittedName>
</protein>
<sequence>MSNDDVSRRRQGVEADDALINAFRAGQEPAFDDLVLKYKDRVFNMCYRMMGDYDEANDCAQETFIKAYRAMGGFRGDSSFSTWLYRIAVNTCKSKLTSLKYLFFKRMLSTNAEGDDGLTPGDISDERFSPEHPLRKRQQDEVIQRAIRSLPLRQRTVVVLRDIEGLSYDEIASVTGLNSGTVKSNIARGRQTLRDKLKGAL</sequence>
<dbReference type="GO" id="GO:0006352">
    <property type="term" value="P:DNA-templated transcription initiation"/>
    <property type="evidence" value="ECO:0007669"/>
    <property type="project" value="InterPro"/>
</dbReference>
<dbReference type="CDD" id="cd06171">
    <property type="entry name" value="Sigma70_r4"/>
    <property type="match status" value="1"/>
</dbReference>
<evidence type="ECO:0000256" key="3">
    <source>
        <dbReference type="ARBA" id="ARBA00023082"/>
    </source>
</evidence>
<name>A0A0F3GT10_9BACT</name>
<dbReference type="Proteomes" id="UP000033423">
    <property type="component" value="Unassembled WGS sequence"/>
</dbReference>
<dbReference type="Gene3D" id="1.10.1740.10">
    <property type="match status" value="1"/>
</dbReference>
<comment type="caution">
    <text evidence="9">The sequence shown here is derived from an EMBL/GenBank/DDBJ whole genome shotgun (WGS) entry which is preliminary data.</text>
</comment>
<evidence type="ECO:0000256" key="5">
    <source>
        <dbReference type="ARBA" id="ARBA00023163"/>
    </source>
</evidence>